<dbReference type="InterPro" id="IPR043128">
    <property type="entry name" value="Rev_trsase/Diguanyl_cyclase"/>
</dbReference>
<organism evidence="5 6">
    <name type="scientific">Sulfuricurvum kujiense</name>
    <dbReference type="NCBI Taxonomy" id="148813"/>
    <lineage>
        <taxon>Bacteria</taxon>
        <taxon>Pseudomonadati</taxon>
        <taxon>Campylobacterota</taxon>
        <taxon>Epsilonproteobacteria</taxon>
        <taxon>Campylobacterales</taxon>
        <taxon>Sulfurimonadaceae</taxon>
        <taxon>Sulfuricurvum</taxon>
    </lineage>
</organism>
<dbReference type="InterPro" id="IPR013655">
    <property type="entry name" value="PAS_fold_3"/>
</dbReference>
<feature type="domain" description="PAS" evidence="2">
    <location>
        <begin position="7"/>
        <end position="51"/>
    </location>
</feature>
<gene>
    <name evidence="5" type="ORF">CFH83_01855</name>
</gene>
<feature type="domain" description="EAL" evidence="3">
    <location>
        <begin position="437"/>
        <end position="691"/>
    </location>
</feature>
<dbReference type="CDD" id="cd00130">
    <property type="entry name" value="PAS"/>
    <property type="match status" value="2"/>
</dbReference>
<dbReference type="InterPro" id="IPR029787">
    <property type="entry name" value="Nucleotide_cyclase"/>
</dbReference>
<dbReference type="PANTHER" id="PTHR44757:SF2">
    <property type="entry name" value="BIOFILM ARCHITECTURE MAINTENANCE PROTEIN MBAA"/>
    <property type="match status" value="1"/>
</dbReference>
<feature type="coiled-coil region" evidence="1">
    <location>
        <begin position="115"/>
        <end position="146"/>
    </location>
</feature>
<dbReference type="RefSeq" id="WP_294894513.1">
    <property type="nucleotide sequence ID" value="NZ_DLUI01000030.1"/>
</dbReference>
<evidence type="ECO:0008006" key="7">
    <source>
        <dbReference type="Google" id="ProtNLM"/>
    </source>
</evidence>
<dbReference type="InterPro" id="IPR001633">
    <property type="entry name" value="EAL_dom"/>
</dbReference>
<dbReference type="CDD" id="cd01949">
    <property type="entry name" value="GGDEF"/>
    <property type="match status" value="1"/>
</dbReference>
<dbReference type="AlphaFoldDB" id="A0A2D3WKF0"/>
<dbReference type="CDD" id="cd01948">
    <property type="entry name" value="EAL"/>
    <property type="match status" value="1"/>
</dbReference>
<feature type="domain" description="PAS" evidence="2">
    <location>
        <begin position="143"/>
        <end position="216"/>
    </location>
</feature>
<protein>
    <recommendedName>
        <fullName evidence="7">Diguanylate cyclase/phosphodiesterase with PAS/PAC sensor(S)</fullName>
    </recommendedName>
</protein>
<dbReference type="GO" id="GO:0003824">
    <property type="term" value="F:catalytic activity"/>
    <property type="evidence" value="ECO:0007669"/>
    <property type="project" value="UniProtKB-ARBA"/>
</dbReference>
<reference evidence="5 6" key="1">
    <citation type="journal article" date="2017" name="Front. Microbiol.">
        <title>Comparative Genomic Analysis of the Class Epsilonproteobacteria and Proposed Reclassification to Epsilonbacteraeota (phyl. nov.).</title>
        <authorList>
            <person name="Waite D.W."/>
            <person name="Vanwonterghem I."/>
            <person name="Rinke C."/>
            <person name="Parks D.H."/>
            <person name="Zhang Y."/>
            <person name="Takai K."/>
            <person name="Sievert S.M."/>
            <person name="Simon J."/>
            <person name="Campbell B.J."/>
            <person name="Hanson T.E."/>
            <person name="Woyke T."/>
            <person name="Klotz M.G."/>
            <person name="Hugenholtz P."/>
        </authorList>
    </citation>
    <scope>NUCLEOTIDE SEQUENCE [LARGE SCALE GENOMIC DNA]</scope>
    <source>
        <strain evidence="5">UBA12443</strain>
    </source>
</reference>
<dbReference type="Proteomes" id="UP000228859">
    <property type="component" value="Unassembled WGS sequence"/>
</dbReference>
<proteinExistence type="predicted"/>
<evidence type="ECO:0000313" key="6">
    <source>
        <dbReference type="Proteomes" id="UP000228859"/>
    </source>
</evidence>
<evidence type="ECO:0000259" key="4">
    <source>
        <dbReference type="PROSITE" id="PS50887"/>
    </source>
</evidence>
<dbReference type="Gene3D" id="3.30.70.270">
    <property type="match status" value="1"/>
</dbReference>
<sequence>MQTIFPLNDVLNYLPDGIIMVDERGVILFANNAFSDMVGYEGTILVGLNMLTLLADVDVFSECITKVMNEGKSLDADTDFLHRDGSIVQAIKSVRMIRQNDTVHFFVNVRNLTDVNRLNKELRISKELIEQQANELSVVLNSKNQEVEEVLGSIDEVIWYIDNETLSLRYVNTAVETIFGFSKEAFLSDATLWQQQIHPEDRALVQMFFETLMPGQSQAIRFRILTQSGETRWLNSRIHNHPKLHLFIGITSDITGSKAQSEEIAFLAYHDPLTHLPNRAKLKLQLESRFEHAPNSPFALMFLDLDNFKNINDTMGHKVGDKILIEVSRRIRETVGKYDFFARFGGDEFVILLQDADTTSIDLTANRLIQAFKEPCRLNESDFFLSASIGIVLYPDDALNGEDLIKHADTAMYEAKNKGKNRFAYYHTSMQRALHNFLHIESLIREGLSEDLFELYFQPLIDSKTLRMEGYEALLRLPHPQEGFIPPDVFIPIAETNGDIHLISKKVLSQACDFIDTVRTLRDEPFFVAINVSAKQLHQPKFAQELLEYLAQRSIPASFLKVEVTESAVMENIAVVSRQLLELKAGGIRISLDDFGTGYSSFAYLAQLPIDTLKIDKSFILALFTEHSNRHIVESISNLAHALGMNVTAEGVEEVQHYDFLIENQIDTLQGYHLCRPLPMDQIIQKLHDKDPYFTPAPSLGYTI</sequence>
<dbReference type="InterPro" id="IPR000160">
    <property type="entry name" value="GGDEF_dom"/>
</dbReference>
<dbReference type="NCBIfam" id="TIGR00229">
    <property type="entry name" value="sensory_box"/>
    <property type="match status" value="2"/>
</dbReference>
<dbReference type="Pfam" id="PF13426">
    <property type="entry name" value="PAS_9"/>
    <property type="match status" value="1"/>
</dbReference>
<comment type="caution">
    <text evidence="5">The sequence shown here is derived from an EMBL/GenBank/DDBJ whole genome shotgun (WGS) entry which is preliminary data.</text>
</comment>
<dbReference type="SMART" id="SM00052">
    <property type="entry name" value="EAL"/>
    <property type="match status" value="1"/>
</dbReference>
<name>A0A2D3WKF0_9BACT</name>
<dbReference type="Gene3D" id="3.30.450.20">
    <property type="entry name" value="PAS domain"/>
    <property type="match status" value="2"/>
</dbReference>
<dbReference type="Pfam" id="PF00563">
    <property type="entry name" value="EAL"/>
    <property type="match status" value="1"/>
</dbReference>
<dbReference type="SUPFAM" id="SSF55785">
    <property type="entry name" value="PYP-like sensor domain (PAS domain)"/>
    <property type="match status" value="2"/>
</dbReference>
<dbReference type="SMART" id="SM00267">
    <property type="entry name" value="GGDEF"/>
    <property type="match status" value="1"/>
</dbReference>
<evidence type="ECO:0000256" key="1">
    <source>
        <dbReference type="SAM" id="Coils"/>
    </source>
</evidence>
<dbReference type="EMBL" id="DLUI01000030">
    <property type="protein sequence ID" value="DAB39217.1"/>
    <property type="molecule type" value="Genomic_DNA"/>
</dbReference>
<dbReference type="PROSITE" id="PS50887">
    <property type="entry name" value="GGDEF"/>
    <property type="match status" value="1"/>
</dbReference>
<dbReference type="InterPro" id="IPR052155">
    <property type="entry name" value="Biofilm_reg_signaling"/>
</dbReference>
<keyword evidence="1" id="KW-0175">Coiled coil</keyword>
<feature type="domain" description="GGDEF" evidence="4">
    <location>
        <begin position="296"/>
        <end position="428"/>
    </location>
</feature>
<dbReference type="FunFam" id="3.30.70.270:FF:000001">
    <property type="entry name" value="Diguanylate cyclase domain protein"/>
    <property type="match status" value="1"/>
</dbReference>
<evidence type="ECO:0000259" key="2">
    <source>
        <dbReference type="PROSITE" id="PS50112"/>
    </source>
</evidence>
<accession>A0A2D3WKF0</accession>
<dbReference type="SMART" id="SM00091">
    <property type="entry name" value="PAS"/>
    <property type="match status" value="2"/>
</dbReference>
<dbReference type="InterPro" id="IPR000014">
    <property type="entry name" value="PAS"/>
</dbReference>
<dbReference type="NCBIfam" id="TIGR00254">
    <property type="entry name" value="GGDEF"/>
    <property type="match status" value="1"/>
</dbReference>
<dbReference type="Gene3D" id="3.20.20.450">
    <property type="entry name" value="EAL domain"/>
    <property type="match status" value="1"/>
</dbReference>
<evidence type="ECO:0000313" key="5">
    <source>
        <dbReference type="EMBL" id="DAB39217.1"/>
    </source>
</evidence>
<dbReference type="SUPFAM" id="SSF141868">
    <property type="entry name" value="EAL domain-like"/>
    <property type="match status" value="1"/>
</dbReference>
<dbReference type="PANTHER" id="PTHR44757">
    <property type="entry name" value="DIGUANYLATE CYCLASE DGCP"/>
    <property type="match status" value="1"/>
</dbReference>
<dbReference type="SUPFAM" id="SSF55073">
    <property type="entry name" value="Nucleotide cyclase"/>
    <property type="match status" value="1"/>
</dbReference>
<dbReference type="Pfam" id="PF00990">
    <property type="entry name" value="GGDEF"/>
    <property type="match status" value="1"/>
</dbReference>
<dbReference type="PROSITE" id="PS50112">
    <property type="entry name" value="PAS"/>
    <property type="match status" value="2"/>
</dbReference>
<dbReference type="InterPro" id="IPR035965">
    <property type="entry name" value="PAS-like_dom_sf"/>
</dbReference>
<dbReference type="Pfam" id="PF08447">
    <property type="entry name" value="PAS_3"/>
    <property type="match status" value="1"/>
</dbReference>
<dbReference type="InterPro" id="IPR035919">
    <property type="entry name" value="EAL_sf"/>
</dbReference>
<dbReference type="PROSITE" id="PS50883">
    <property type="entry name" value="EAL"/>
    <property type="match status" value="1"/>
</dbReference>
<evidence type="ECO:0000259" key="3">
    <source>
        <dbReference type="PROSITE" id="PS50883"/>
    </source>
</evidence>